<dbReference type="InterPro" id="IPR036388">
    <property type="entry name" value="WH-like_DNA-bd_sf"/>
</dbReference>
<dbReference type="PANTHER" id="PTHR13989:SF16">
    <property type="entry name" value="REPLICATION PROTEIN A2"/>
    <property type="match status" value="1"/>
</dbReference>
<sequence length="268" mass="30170">MSSECTSNLLNSPSSRQITSRSVKQSLRPVTIGQIMKAEEYDKTLLIDEEEVSQIKLIANVCSVGVNASCTTYILGDGTGTIKAKEWHADDESAFKERIMVNTYVQIFGNLKATETERYVSIFQTRPVTDYNELTHHYLEVLSVHLSITRGSLPPPQQALPSSSFSGQSETSSLSYLPYGMYSNNVPILNNDEGFVSPLHKEIRRLVRQWANTRNGLGESDDGMEINELVLRLQSTYGRDTVRDGVQWLINEGHLYTTMDEEHVRITE</sequence>
<dbReference type="InterPro" id="IPR040260">
    <property type="entry name" value="RFA2-like"/>
</dbReference>
<evidence type="ECO:0000256" key="3">
    <source>
        <dbReference type="ARBA" id="ARBA00023125"/>
    </source>
</evidence>
<comment type="caution">
    <text evidence="6">The sequence shown here is derived from an EMBL/GenBank/DDBJ whole genome shotgun (WGS) entry which is preliminary data.</text>
</comment>
<evidence type="ECO:0000259" key="5">
    <source>
        <dbReference type="Pfam" id="PF08784"/>
    </source>
</evidence>
<evidence type="ECO:0000256" key="2">
    <source>
        <dbReference type="ARBA" id="ARBA00007815"/>
    </source>
</evidence>
<dbReference type="GO" id="GO:0006260">
    <property type="term" value="P:DNA replication"/>
    <property type="evidence" value="ECO:0007669"/>
    <property type="project" value="TreeGrafter"/>
</dbReference>
<proteinExistence type="inferred from homology"/>
<dbReference type="GO" id="GO:0006289">
    <property type="term" value="P:nucleotide-excision repair"/>
    <property type="evidence" value="ECO:0007669"/>
    <property type="project" value="TreeGrafter"/>
</dbReference>
<dbReference type="Proteomes" id="UP000789739">
    <property type="component" value="Unassembled WGS sequence"/>
</dbReference>
<dbReference type="GO" id="GO:0003697">
    <property type="term" value="F:single-stranded DNA binding"/>
    <property type="evidence" value="ECO:0007669"/>
    <property type="project" value="TreeGrafter"/>
</dbReference>
<dbReference type="EMBL" id="CAJVPI010000663">
    <property type="protein sequence ID" value="CAG8560646.1"/>
    <property type="molecule type" value="Genomic_DNA"/>
</dbReference>
<keyword evidence="7" id="KW-1185">Reference proteome</keyword>
<dbReference type="Gene3D" id="2.40.50.140">
    <property type="entry name" value="Nucleic acid-binding proteins"/>
    <property type="match status" value="1"/>
</dbReference>
<keyword evidence="3" id="KW-0238">DNA-binding</keyword>
<dbReference type="SUPFAM" id="SSF46785">
    <property type="entry name" value="Winged helix' DNA-binding domain"/>
    <property type="match status" value="1"/>
</dbReference>
<dbReference type="GO" id="GO:0000724">
    <property type="term" value="P:double-strand break repair via homologous recombination"/>
    <property type="evidence" value="ECO:0007669"/>
    <property type="project" value="TreeGrafter"/>
</dbReference>
<dbReference type="SUPFAM" id="SSF50249">
    <property type="entry name" value="Nucleic acid-binding proteins"/>
    <property type="match status" value="1"/>
</dbReference>
<keyword evidence="4" id="KW-0539">Nucleus</keyword>
<organism evidence="6 7">
    <name type="scientific">Paraglomus brasilianum</name>
    <dbReference type="NCBI Taxonomy" id="144538"/>
    <lineage>
        <taxon>Eukaryota</taxon>
        <taxon>Fungi</taxon>
        <taxon>Fungi incertae sedis</taxon>
        <taxon>Mucoromycota</taxon>
        <taxon>Glomeromycotina</taxon>
        <taxon>Glomeromycetes</taxon>
        <taxon>Paraglomerales</taxon>
        <taxon>Paraglomeraceae</taxon>
        <taxon>Paraglomus</taxon>
    </lineage>
</organism>
<feature type="domain" description="Replication protein A C-terminal" evidence="5">
    <location>
        <begin position="145"/>
        <end position="262"/>
    </location>
</feature>
<dbReference type="GO" id="GO:0000781">
    <property type="term" value="C:chromosome, telomeric region"/>
    <property type="evidence" value="ECO:0007669"/>
    <property type="project" value="TreeGrafter"/>
</dbReference>
<dbReference type="Gene3D" id="1.10.10.10">
    <property type="entry name" value="Winged helix-like DNA-binding domain superfamily/Winged helix DNA-binding domain"/>
    <property type="match status" value="1"/>
</dbReference>
<gene>
    <name evidence="6" type="ORF">PBRASI_LOCUS5573</name>
</gene>
<dbReference type="AlphaFoldDB" id="A0A9N9BC16"/>
<dbReference type="InterPro" id="IPR036390">
    <property type="entry name" value="WH_DNA-bd_sf"/>
</dbReference>
<dbReference type="OrthoDB" id="25571at2759"/>
<dbReference type="GO" id="GO:0005662">
    <property type="term" value="C:DNA replication factor A complex"/>
    <property type="evidence" value="ECO:0007669"/>
    <property type="project" value="TreeGrafter"/>
</dbReference>
<dbReference type="CDD" id="cd04478">
    <property type="entry name" value="RPA2_DBD_D"/>
    <property type="match status" value="1"/>
</dbReference>
<protein>
    <submittedName>
        <fullName evidence="6">11307_t:CDS:1</fullName>
    </submittedName>
</protein>
<accession>A0A9N9BC16</accession>
<dbReference type="Pfam" id="PF08784">
    <property type="entry name" value="RPA_C"/>
    <property type="match status" value="1"/>
</dbReference>
<evidence type="ECO:0000256" key="1">
    <source>
        <dbReference type="ARBA" id="ARBA00004123"/>
    </source>
</evidence>
<evidence type="ECO:0000313" key="6">
    <source>
        <dbReference type="EMBL" id="CAG8560646.1"/>
    </source>
</evidence>
<dbReference type="GO" id="GO:0035861">
    <property type="term" value="C:site of double-strand break"/>
    <property type="evidence" value="ECO:0007669"/>
    <property type="project" value="TreeGrafter"/>
</dbReference>
<dbReference type="InterPro" id="IPR014892">
    <property type="entry name" value="RPA_C"/>
</dbReference>
<comment type="similarity">
    <text evidence="2">Belongs to the replication factor A protein 2 family.</text>
</comment>
<dbReference type="PANTHER" id="PTHR13989">
    <property type="entry name" value="REPLICATION PROTEIN A-RELATED"/>
    <property type="match status" value="1"/>
</dbReference>
<dbReference type="InterPro" id="IPR012340">
    <property type="entry name" value="NA-bd_OB-fold"/>
</dbReference>
<evidence type="ECO:0000256" key="4">
    <source>
        <dbReference type="ARBA" id="ARBA00023242"/>
    </source>
</evidence>
<evidence type="ECO:0000313" key="7">
    <source>
        <dbReference type="Proteomes" id="UP000789739"/>
    </source>
</evidence>
<comment type="subcellular location">
    <subcellularLocation>
        <location evidence="1">Nucleus</location>
    </subcellularLocation>
</comment>
<reference evidence="6" key="1">
    <citation type="submission" date="2021-06" db="EMBL/GenBank/DDBJ databases">
        <authorList>
            <person name="Kallberg Y."/>
            <person name="Tangrot J."/>
            <person name="Rosling A."/>
        </authorList>
    </citation>
    <scope>NUCLEOTIDE SEQUENCE</scope>
    <source>
        <strain evidence="6">BR232B</strain>
    </source>
</reference>
<name>A0A9N9BC16_9GLOM</name>